<dbReference type="Gene3D" id="3.30.70.100">
    <property type="match status" value="1"/>
</dbReference>
<sequence>MSQETFVYVSYPRTPDIKFDSEYYLRKHMALVDEHWKQFGLKSWTVVEFPEGDASGMHTQAILRFDNADGFEKAIAANIPEVMKDIENYSNVSPVRWFGKVTKEG</sequence>
<dbReference type="PANTHER" id="PTHR40260">
    <property type="entry name" value="BLR8190 PROTEIN"/>
    <property type="match status" value="1"/>
</dbReference>
<keyword evidence="2" id="KW-1185">Reference proteome</keyword>
<evidence type="ECO:0000313" key="2">
    <source>
        <dbReference type="Proteomes" id="UP000225277"/>
    </source>
</evidence>
<dbReference type="RefSeq" id="XP_023630877.1">
    <property type="nucleotide sequence ID" value="XM_023775109.1"/>
</dbReference>
<name>A0A2D3V825_9PEZI</name>
<evidence type="ECO:0008006" key="3">
    <source>
        <dbReference type="Google" id="ProtNLM"/>
    </source>
</evidence>
<dbReference type="AlphaFoldDB" id="A0A2D3V825"/>
<organism evidence="1 2">
    <name type="scientific">Ramularia collo-cygni</name>
    <dbReference type="NCBI Taxonomy" id="112498"/>
    <lineage>
        <taxon>Eukaryota</taxon>
        <taxon>Fungi</taxon>
        <taxon>Dikarya</taxon>
        <taxon>Ascomycota</taxon>
        <taxon>Pezizomycotina</taxon>
        <taxon>Dothideomycetes</taxon>
        <taxon>Dothideomycetidae</taxon>
        <taxon>Mycosphaerellales</taxon>
        <taxon>Mycosphaerellaceae</taxon>
        <taxon>Ramularia</taxon>
    </lineage>
</organism>
<dbReference type="GeneID" id="35604930"/>
<gene>
    <name evidence="1" type="ORF">RCC_09870</name>
</gene>
<protein>
    <recommendedName>
        <fullName evidence="3">EthD domain-containing protein</fullName>
    </recommendedName>
</protein>
<proteinExistence type="predicted"/>
<dbReference type="InterPro" id="IPR011008">
    <property type="entry name" value="Dimeric_a/b-barrel"/>
</dbReference>
<evidence type="ECO:0000313" key="1">
    <source>
        <dbReference type="EMBL" id="CZT24153.1"/>
    </source>
</evidence>
<dbReference type="STRING" id="112498.A0A2D3V825"/>
<accession>A0A2D3V825</accession>
<dbReference type="OrthoDB" id="4892971at2759"/>
<dbReference type="Proteomes" id="UP000225277">
    <property type="component" value="Unassembled WGS sequence"/>
</dbReference>
<dbReference type="SUPFAM" id="SSF54909">
    <property type="entry name" value="Dimeric alpha+beta barrel"/>
    <property type="match status" value="1"/>
</dbReference>
<dbReference type="PANTHER" id="PTHR40260:SF2">
    <property type="entry name" value="BLR8190 PROTEIN"/>
    <property type="match status" value="1"/>
</dbReference>
<dbReference type="EMBL" id="FJUY01000020">
    <property type="protein sequence ID" value="CZT24153.1"/>
    <property type="molecule type" value="Genomic_DNA"/>
</dbReference>
<reference evidence="1 2" key="1">
    <citation type="submission" date="2016-03" db="EMBL/GenBank/DDBJ databases">
        <authorList>
            <person name="Ploux O."/>
        </authorList>
    </citation>
    <scope>NUCLEOTIDE SEQUENCE [LARGE SCALE GENOMIC DNA]</scope>
    <source>
        <strain evidence="1 2">URUG2</strain>
    </source>
</reference>